<dbReference type="PANTHER" id="PTHR40661">
    <property type="match status" value="1"/>
</dbReference>
<dbReference type="SUPFAM" id="SSF51306">
    <property type="entry name" value="LexA/Signal peptidase"/>
    <property type="match status" value="1"/>
</dbReference>
<evidence type="ECO:0000256" key="3">
    <source>
        <dbReference type="ARBA" id="ARBA00023163"/>
    </source>
</evidence>
<dbReference type="SMART" id="SM00530">
    <property type="entry name" value="HTH_XRE"/>
    <property type="match status" value="1"/>
</dbReference>
<evidence type="ECO:0000313" key="6">
    <source>
        <dbReference type="Proteomes" id="UP000809431"/>
    </source>
</evidence>
<dbReference type="PROSITE" id="PS50943">
    <property type="entry name" value="HTH_CROC1"/>
    <property type="match status" value="1"/>
</dbReference>
<dbReference type="Gene3D" id="2.10.109.10">
    <property type="entry name" value="Umud Fragment, subunit A"/>
    <property type="match status" value="1"/>
</dbReference>
<organism evidence="5 6">
    <name type="scientific">Jeongeupia naejangsanensis</name>
    <dbReference type="NCBI Taxonomy" id="613195"/>
    <lineage>
        <taxon>Bacteria</taxon>
        <taxon>Pseudomonadati</taxon>
        <taxon>Pseudomonadota</taxon>
        <taxon>Betaproteobacteria</taxon>
        <taxon>Neisseriales</taxon>
        <taxon>Chitinibacteraceae</taxon>
        <taxon>Jeongeupia</taxon>
    </lineage>
</organism>
<name>A0ABS2BH89_9NEIS</name>
<dbReference type="InterPro" id="IPR036286">
    <property type="entry name" value="LexA/Signal_pep-like_sf"/>
</dbReference>
<dbReference type="InterPro" id="IPR015927">
    <property type="entry name" value="Peptidase_S24_S26A/B/C"/>
</dbReference>
<keyword evidence="6" id="KW-1185">Reference proteome</keyword>
<sequence length="234" mass="25649">MNTFADRVRQRRTELGLSQKELAKRAGVGQSAIGNIESGRNKSATFLPQLADALGVDPLWLVGDGRTAAQAKVSAPVVAPRPVTVWDNEDELDPDGYVFLPRLDVQASCGNGKLVWEIDEKGQRNAFRRAWAERLGVTANNAATILAEGDSMEERIHEGDSLVIDYTQRLIQDGKVYALCWQGEFFVKRLYKAPGGAVILHSDNEAKYAPRTIPAEYLDELEIVGRVVAISGAI</sequence>
<gene>
    <name evidence="5" type="ORF">JMJ54_04015</name>
</gene>
<keyword evidence="3" id="KW-0804">Transcription</keyword>
<proteinExistence type="predicted"/>
<dbReference type="Pfam" id="PF01381">
    <property type="entry name" value="HTH_3"/>
    <property type="match status" value="1"/>
</dbReference>
<dbReference type="InterPro" id="IPR010982">
    <property type="entry name" value="Lambda_DNA-bd_dom_sf"/>
</dbReference>
<dbReference type="CDD" id="cd06529">
    <property type="entry name" value="S24_LexA-like"/>
    <property type="match status" value="1"/>
</dbReference>
<dbReference type="Gene3D" id="1.10.260.40">
    <property type="entry name" value="lambda repressor-like DNA-binding domains"/>
    <property type="match status" value="1"/>
</dbReference>
<dbReference type="PANTHER" id="PTHR40661:SF3">
    <property type="entry name" value="FELS-1 PROPHAGE TRANSCRIPTIONAL REGULATOR"/>
    <property type="match status" value="1"/>
</dbReference>
<evidence type="ECO:0000256" key="1">
    <source>
        <dbReference type="ARBA" id="ARBA00023015"/>
    </source>
</evidence>
<feature type="domain" description="HTH cro/C1-type" evidence="4">
    <location>
        <begin position="8"/>
        <end position="61"/>
    </location>
</feature>
<accession>A0ABS2BH89</accession>
<evidence type="ECO:0000256" key="2">
    <source>
        <dbReference type="ARBA" id="ARBA00023125"/>
    </source>
</evidence>
<comment type="caution">
    <text evidence="5">The sequence shown here is derived from an EMBL/GenBank/DDBJ whole genome shotgun (WGS) entry which is preliminary data.</text>
</comment>
<dbReference type="SUPFAM" id="SSF47413">
    <property type="entry name" value="lambda repressor-like DNA-binding domains"/>
    <property type="match status" value="1"/>
</dbReference>
<dbReference type="Proteomes" id="UP000809431">
    <property type="component" value="Unassembled WGS sequence"/>
</dbReference>
<evidence type="ECO:0000313" key="5">
    <source>
        <dbReference type="EMBL" id="MBM3114986.1"/>
    </source>
</evidence>
<dbReference type="CDD" id="cd00093">
    <property type="entry name" value="HTH_XRE"/>
    <property type="match status" value="1"/>
</dbReference>
<dbReference type="EMBL" id="JAESND010000001">
    <property type="protein sequence ID" value="MBM3114986.1"/>
    <property type="molecule type" value="Genomic_DNA"/>
</dbReference>
<protein>
    <submittedName>
        <fullName evidence="5">Helix-turn-helix transcriptional regulator</fullName>
    </submittedName>
</protein>
<keyword evidence="2" id="KW-0238">DNA-binding</keyword>
<keyword evidence="1" id="KW-0805">Transcription regulation</keyword>
<dbReference type="Pfam" id="PF00717">
    <property type="entry name" value="Peptidase_S24"/>
    <property type="match status" value="1"/>
</dbReference>
<dbReference type="InterPro" id="IPR039418">
    <property type="entry name" value="LexA-like"/>
</dbReference>
<dbReference type="RefSeq" id="WP_203536639.1">
    <property type="nucleotide sequence ID" value="NZ_JAESND010000001.1"/>
</dbReference>
<reference evidence="5 6" key="1">
    <citation type="submission" date="2021-01" db="EMBL/GenBank/DDBJ databases">
        <title>Draft Genome Sequence and Polyhydroxyalkanoate Biosynthetic Potential of Jeongeupia naejangsanensis Type Strain DSM 24253.</title>
        <authorList>
            <person name="Turrini P."/>
            <person name="Artuso I."/>
            <person name="Lugli G.A."/>
            <person name="Frangipani E."/>
            <person name="Ventura M."/>
            <person name="Visca P."/>
        </authorList>
    </citation>
    <scope>NUCLEOTIDE SEQUENCE [LARGE SCALE GENOMIC DNA]</scope>
    <source>
        <strain evidence="5 6">DSM 24253</strain>
    </source>
</reference>
<dbReference type="InterPro" id="IPR001387">
    <property type="entry name" value="Cro/C1-type_HTH"/>
</dbReference>
<evidence type="ECO:0000259" key="4">
    <source>
        <dbReference type="PROSITE" id="PS50943"/>
    </source>
</evidence>